<feature type="transmembrane region" description="Helical" evidence="1">
    <location>
        <begin position="288"/>
        <end position="308"/>
    </location>
</feature>
<dbReference type="RefSeq" id="WP_152588189.1">
    <property type="nucleotide sequence ID" value="NZ_CP045226.1"/>
</dbReference>
<name>A0A5P8VSS7_9NOSO</name>
<dbReference type="AlphaFoldDB" id="A0A5P8VSS7"/>
<evidence type="ECO:0000313" key="3">
    <source>
        <dbReference type="Proteomes" id="UP000326678"/>
    </source>
</evidence>
<dbReference type="Proteomes" id="UP000326678">
    <property type="component" value="Chromosome Gxm1"/>
</dbReference>
<dbReference type="EMBL" id="CP045226">
    <property type="protein sequence ID" value="QFS43256.1"/>
    <property type="molecule type" value="Genomic_DNA"/>
</dbReference>
<evidence type="ECO:0000313" key="2">
    <source>
        <dbReference type="EMBL" id="QFS43256.1"/>
    </source>
</evidence>
<keyword evidence="1" id="KW-1133">Transmembrane helix</keyword>
<feature type="transmembrane region" description="Helical" evidence="1">
    <location>
        <begin position="382"/>
        <end position="400"/>
    </location>
</feature>
<proteinExistence type="predicted"/>
<reference evidence="2 3" key="1">
    <citation type="submission" date="2019-10" db="EMBL/GenBank/DDBJ databases">
        <title>Genomic and transcriptomic insights into the perfect genentic adaptation of a filamentous nitrogen-fixing cyanobacterium to rice fields.</title>
        <authorList>
            <person name="Chen Z."/>
        </authorList>
    </citation>
    <scope>NUCLEOTIDE SEQUENCE [LARGE SCALE GENOMIC DNA]</scope>
    <source>
        <strain evidence="2">CCNUC1</strain>
    </source>
</reference>
<evidence type="ECO:0000256" key="1">
    <source>
        <dbReference type="SAM" id="Phobius"/>
    </source>
</evidence>
<feature type="transmembrane region" description="Helical" evidence="1">
    <location>
        <begin position="145"/>
        <end position="166"/>
    </location>
</feature>
<gene>
    <name evidence="2" type="ORF">GXM_00729</name>
</gene>
<dbReference type="Pfam" id="PF14897">
    <property type="entry name" value="EpsG"/>
    <property type="match status" value="1"/>
</dbReference>
<keyword evidence="1" id="KW-0812">Transmembrane</keyword>
<evidence type="ECO:0008006" key="4">
    <source>
        <dbReference type="Google" id="ProtNLM"/>
    </source>
</evidence>
<feature type="transmembrane region" description="Helical" evidence="1">
    <location>
        <begin position="329"/>
        <end position="345"/>
    </location>
</feature>
<dbReference type="KEGG" id="nsh:GXM_00729"/>
<organism evidence="2 3">
    <name type="scientific">Nostoc sphaeroides CCNUC1</name>
    <dbReference type="NCBI Taxonomy" id="2653204"/>
    <lineage>
        <taxon>Bacteria</taxon>
        <taxon>Bacillati</taxon>
        <taxon>Cyanobacteriota</taxon>
        <taxon>Cyanophyceae</taxon>
        <taxon>Nostocales</taxon>
        <taxon>Nostocaceae</taxon>
        <taxon>Nostoc</taxon>
    </lineage>
</organism>
<feature type="transmembrane region" description="Helical" evidence="1">
    <location>
        <begin position="351"/>
        <end position="370"/>
    </location>
</feature>
<feature type="transmembrane region" description="Helical" evidence="1">
    <location>
        <begin position="53"/>
        <end position="71"/>
    </location>
</feature>
<feature type="transmembrane region" description="Helical" evidence="1">
    <location>
        <begin position="232"/>
        <end position="253"/>
    </location>
</feature>
<feature type="transmembrane region" description="Helical" evidence="1">
    <location>
        <begin position="17"/>
        <end position="41"/>
    </location>
</feature>
<accession>A0A5P8VSS7</accession>
<feature type="transmembrane region" description="Helical" evidence="1">
    <location>
        <begin position="119"/>
        <end position="138"/>
    </location>
</feature>
<dbReference type="InterPro" id="IPR049458">
    <property type="entry name" value="EpsG-like"/>
</dbReference>
<sequence length="432" mass="50876">MISNAFSKPRSSYLKTVFLLLALAIWMVVPIIGIFPLLIYVELNYKNKIINHFLLAIVVITLSVFNSSIYIHSDTENYLTAYEECGITSWLSCLENAKFEPFFYILSYPVFYFSNGSRIAFLIFWSLLINTLTIFIICKAFSKKHAALLIIIVLLNPTFYTQNFLMRQFMANTLFLSAITLRKNKLLFIIFILLSILTHYSVLIYLPLIFINFSYLNNKYLKKKKYIKTIKNIIYISSIFCLFLVSFLFKFNIQNIEYVVSFFNEPIFDFVTKKSDYFFNKSLVSQTFNIQLVYILLIGISYIITLYKKASVHELEKNIVLVEDKTHRTMIYLYILQASIFIITIDLDYLPLRLSLMLIAYSGIFFYPLFENNLKLRYQAKLFIGFIIAFLAGYFIYYLYNIQLGNNIFNFLEGEVFTSSLVDYIEFILNKW</sequence>
<keyword evidence="3" id="KW-1185">Reference proteome</keyword>
<protein>
    <recommendedName>
        <fullName evidence="4">EpsG family protein</fullName>
    </recommendedName>
</protein>
<feature type="transmembrane region" description="Helical" evidence="1">
    <location>
        <begin position="186"/>
        <end position="211"/>
    </location>
</feature>
<keyword evidence="1" id="KW-0472">Membrane</keyword>